<reference evidence="11" key="1">
    <citation type="submission" date="2012-11" db="EMBL/GenBank/DDBJ databases">
        <title>Mitochondrial Genome Evolution in Pupillid Land Snails.</title>
        <authorList>
            <person name="Marquardt J.D."/>
            <person name="Adema C.M."/>
            <person name="Nekola J.C."/>
            <person name="Bergthorsson U."/>
        </authorList>
    </citation>
    <scope>NUCLEOTIDE SEQUENCE</scope>
</reference>
<sequence>MSRLPVLLLLSCLLLMSLFFYSVFKSGETYVIELNLMTLSSVSFSTLFIFDKISLSFGAVVTLISFCVFSFANTYMSEDNFQFRFILILAMFVLSMNILIFSGSLFVLLLGWDGLGISSFALIIYYQNKTSLGAGYLTLLTNRLGDVVIIICVPFFLILGSFNIFPIMSSYETIIFILAIAALTKSAQYPFSAWLPAAMAAPTPVSALVHSSTLVTAGVYLIIRLSVNCSMSNSTASLLLFCGSVTCVLGGLSALYENDLKKIIAFSTLSQLGLMMFSLGLKLPNLALLHLYAHAMFKALLFLSAGLILISGFGSQDLRLLGATLYTIPSVVVFFNISSLCLMGIPFLSAFYSKHVIYEVVAMSETNAISFFLMLIGAILTTIYSIRTVKILSWNSISGLSVFSRLPLYTYVPLCILFFTSIISGKTFSMLDISYLTFMFTSSYYQLMLHFLMALGVMIGLFLSGEKKSHMLSSMFFLWPSSNNLTKYFWPVLKSAKMLDYGWVEPVVLLSSSLNKLGNKLHFLFLNESKYLNSMVRGVFCSLTVFFLCI</sequence>
<dbReference type="GO" id="GO:0008137">
    <property type="term" value="F:NADH dehydrogenase (ubiquinone) activity"/>
    <property type="evidence" value="ECO:0007669"/>
    <property type="project" value="UniProtKB-EC"/>
</dbReference>
<keyword evidence="8" id="KW-0813">Transport</keyword>
<dbReference type="GO" id="GO:0015990">
    <property type="term" value="P:electron transport coupled proton transport"/>
    <property type="evidence" value="ECO:0007669"/>
    <property type="project" value="TreeGrafter"/>
</dbReference>
<evidence type="ECO:0000256" key="2">
    <source>
        <dbReference type="ARBA" id="ARBA00012944"/>
    </source>
</evidence>
<evidence type="ECO:0000256" key="6">
    <source>
        <dbReference type="ARBA" id="ARBA00023136"/>
    </source>
</evidence>
<evidence type="ECO:0000256" key="3">
    <source>
        <dbReference type="ARBA" id="ARBA00021096"/>
    </source>
</evidence>
<feature type="transmembrane region" description="Helical" evidence="8">
    <location>
        <begin position="263"/>
        <end position="283"/>
    </location>
</feature>
<dbReference type="PANTHER" id="PTHR42829">
    <property type="entry name" value="NADH-UBIQUINONE OXIDOREDUCTASE CHAIN 5"/>
    <property type="match status" value="1"/>
</dbReference>
<dbReference type="CTD" id="4540"/>
<dbReference type="EMBL" id="KC185403">
    <property type="protein sequence ID" value="AGC52852.1"/>
    <property type="molecule type" value="Genomic_DNA"/>
</dbReference>
<dbReference type="EC" id="7.1.1.2" evidence="2 8"/>
<dbReference type="GeneID" id="22832472"/>
<dbReference type="InterPro" id="IPR001516">
    <property type="entry name" value="Proton_antipo_N"/>
</dbReference>
<feature type="transmembrane region" description="Helical" evidence="8">
    <location>
        <begin position="444"/>
        <end position="465"/>
    </location>
</feature>
<evidence type="ECO:0000313" key="11">
    <source>
        <dbReference type="EMBL" id="AGC52852.1"/>
    </source>
</evidence>
<feature type="transmembrane region" description="Helical" evidence="8">
    <location>
        <begin position="235"/>
        <end position="256"/>
    </location>
</feature>
<feature type="domain" description="NADH:quinone oxidoreductase/Mrp antiporter transmembrane" evidence="9">
    <location>
        <begin position="102"/>
        <end position="376"/>
    </location>
</feature>
<geneLocation type="mitochondrion" evidence="11"/>
<feature type="transmembrane region" description="Helical" evidence="8">
    <location>
        <begin position="147"/>
        <end position="168"/>
    </location>
</feature>
<keyword evidence="6 8" id="KW-0472">Membrane</keyword>
<comment type="similarity">
    <text evidence="8">Belongs to the complex I subunit 5 family.</text>
</comment>
<dbReference type="GO" id="GO:0003954">
    <property type="term" value="F:NADH dehydrogenase activity"/>
    <property type="evidence" value="ECO:0007669"/>
    <property type="project" value="TreeGrafter"/>
</dbReference>
<evidence type="ECO:0000259" key="10">
    <source>
        <dbReference type="Pfam" id="PF00662"/>
    </source>
</evidence>
<keyword evidence="4 8" id="KW-0812">Transmembrane</keyword>
<organism evidence="11">
    <name type="scientific">Gastrocopta cristata</name>
    <dbReference type="NCBI Taxonomy" id="1128339"/>
    <lineage>
        <taxon>Eukaryota</taxon>
        <taxon>Metazoa</taxon>
        <taxon>Spiralia</taxon>
        <taxon>Lophotrochozoa</taxon>
        <taxon>Mollusca</taxon>
        <taxon>Gastropoda</taxon>
        <taxon>Heterobranchia</taxon>
        <taxon>Euthyneura</taxon>
        <taxon>Panpulmonata</taxon>
        <taxon>Eupulmonata</taxon>
        <taxon>Stylommatophora</taxon>
        <taxon>Orthurethra</taxon>
        <taxon>Pupillidae</taxon>
        <taxon>Gastrocopta</taxon>
    </lineage>
</organism>
<accession>A0A0A6ZAG5</accession>
<feature type="transmembrane region" description="Helical" evidence="8">
    <location>
        <begin position="406"/>
        <end position="424"/>
    </location>
</feature>
<keyword evidence="8 11" id="KW-0496">Mitochondrion</keyword>
<comment type="subcellular location">
    <subcellularLocation>
        <location evidence="1">Membrane</location>
        <topology evidence="1">Multi-pass membrane protein</topology>
    </subcellularLocation>
</comment>
<name>A0A0A6ZAG5_9EUPU</name>
<dbReference type="RefSeq" id="YP_009113887.1">
    <property type="nucleotide sequence ID" value="NC_026043.1"/>
</dbReference>
<dbReference type="GO" id="GO:0016020">
    <property type="term" value="C:membrane"/>
    <property type="evidence" value="ECO:0007669"/>
    <property type="project" value="UniProtKB-SubCell"/>
</dbReference>
<dbReference type="PRINTS" id="PR01434">
    <property type="entry name" value="NADHDHGNASE5"/>
</dbReference>
<feature type="transmembrane region" description="Helical" evidence="8">
    <location>
        <begin position="106"/>
        <end position="126"/>
    </location>
</feature>
<protein>
    <recommendedName>
        <fullName evidence="3 8">NADH-ubiquinone oxidoreductase chain 5</fullName>
        <ecNumber evidence="2 8">7.1.1.2</ecNumber>
    </recommendedName>
</protein>
<feature type="transmembrane region" description="Helical" evidence="8">
    <location>
        <begin position="207"/>
        <end position="223"/>
    </location>
</feature>
<feature type="transmembrane region" description="Helical" evidence="8">
    <location>
        <begin position="56"/>
        <end position="76"/>
    </location>
</feature>
<dbReference type="PANTHER" id="PTHR42829:SF2">
    <property type="entry name" value="NADH-UBIQUINONE OXIDOREDUCTASE CHAIN 5"/>
    <property type="match status" value="1"/>
</dbReference>
<keyword evidence="5 8" id="KW-1133">Transmembrane helix</keyword>
<comment type="function">
    <text evidence="8">Core subunit of the mitochondrial membrane respiratory chain NADH dehydrogenase (Complex I) which catalyzes electron transfer from NADH through the respiratory chain, using ubiquinone as an electron acceptor. Essential for the catalytic activity and assembly of complex I.</text>
</comment>
<feature type="transmembrane region" description="Helical" evidence="8">
    <location>
        <begin position="295"/>
        <end position="313"/>
    </location>
</feature>
<gene>
    <name evidence="11" type="primary">ND5</name>
</gene>
<keyword evidence="8" id="KW-0830">Ubiquinone</keyword>
<dbReference type="Pfam" id="PF00361">
    <property type="entry name" value="Proton_antipo_M"/>
    <property type="match status" value="1"/>
</dbReference>
<dbReference type="AlphaFoldDB" id="A0A0A6ZAG5"/>
<feature type="transmembrane region" description="Helical" evidence="8">
    <location>
        <begin position="83"/>
        <end position="100"/>
    </location>
</feature>
<evidence type="ECO:0000256" key="8">
    <source>
        <dbReference type="RuleBase" id="RU003404"/>
    </source>
</evidence>
<evidence type="ECO:0000256" key="1">
    <source>
        <dbReference type="ARBA" id="ARBA00004141"/>
    </source>
</evidence>
<evidence type="ECO:0000256" key="4">
    <source>
        <dbReference type="ARBA" id="ARBA00022692"/>
    </source>
</evidence>
<feature type="transmembrane region" description="Helical" evidence="8">
    <location>
        <begin position="325"/>
        <end position="348"/>
    </location>
</feature>
<feature type="transmembrane region" description="Helical" evidence="8">
    <location>
        <begin position="174"/>
        <end position="195"/>
    </location>
</feature>
<evidence type="ECO:0000259" key="9">
    <source>
        <dbReference type="Pfam" id="PF00361"/>
    </source>
</evidence>
<comment type="catalytic activity">
    <reaction evidence="7 8">
        <text>a ubiquinone + NADH + 5 H(+)(in) = a ubiquinol + NAD(+) + 4 H(+)(out)</text>
        <dbReference type="Rhea" id="RHEA:29091"/>
        <dbReference type="Rhea" id="RHEA-COMP:9565"/>
        <dbReference type="Rhea" id="RHEA-COMP:9566"/>
        <dbReference type="ChEBI" id="CHEBI:15378"/>
        <dbReference type="ChEBI" id="CHEBI:16389"/>
        <dbReference type="ChEBI" id="CHEBI:17976"/>
        <dbReference type="ChEBI" id="CHEBI:57540"/>
        <dbReference type="ChEBI" id="CHEBI:57945"/>
        <dbReference type="EC" id="7.1.1.2"/>
    </reaction>
</comment>
<feature type="transmembrane region" description="Helical" evidence="8">
    <location>
        <begin position="368"/>
        <end position="386"/>
    </location>
</feature>
<dbReference type="InterPro" id="IPR001750">
    <property type="entry name" value="ND/Mrp_TM"/>
</dbReference>
<dbReference type="InterPro" id="IPR003945">
    <property type="entry name" value="NU5C-like"/>
</dbReference>
<feature type="domain" description="NADH-Ubiquinone oxidoreductase (complex I) chain 5 N-terminal" evidence="10">
    <location>
        <begin position="37"/>
        <end position="85"/>
    </location>
</feature>
<proteinExistence type="inferred from homology"/>
<evidence type="ECO:0000256" key="7">
    <source>
        <dbReference type="ARBA" id="ARBA00049551"/>
    </source>
</evidence>
<dbReference type="GO" id="GO:0042773">
    <property type="term" value="P:ATP synthesis coupled electron transport"/>
    <property type="evidence" value="ECO:0007669"/>
    <property type="project" value="InterPro"/>
</dbReference>
<feature type="transmembrane region" description="Helical" evidence="8">
    <location>
        <begin position="6"/>
        <end position="24"/>
    </location>
</feature>
<evidence type="ECO:0000256" key="5">
    <source>
        <dbReference type="ARBA" id="ARBA00022989"/>
    </source>
</evidence>
<keyword evidence="8" id="KW-0520">NAD</keyword>
<dbReference type="Pfam" id="PF00662">
    <property type="entry name" value="Proton_antipo_N"/>
    <property type="match status" value="1"/>
</dbReference>